<organism evidence="1 2">
    <name type="scientific">Kitasatospora phosalacinea</name>
    <dbReference type="NCBI Taxonomy" id="2065"/>
    <lineage>
        <taxon>Bacteria</taxon>
        <taxon>Bacillati</taxon>
        <taxon>Actinomycetota</taxon>
        <taxon>Actinomycetes</taxon>
        <taxon>Kitasatosporales</taxon>
        <taxon>Streptomycetaceae</taxon>
        <taxon>Kitasatospora</taxon>
    </lineage>
</organism>
<evidence type="ECO:0000313" key="1">
    <source>
        <dbReference type="EMBL" id="GLW75337.1"/>
    </source>
</evidence>
<gene>
    <name evidence="1" type="ORF">Kpho02_76340</name>
</gene>
<evidence type="ECO:0000313" key="2">
    <source>
        <dbReference type="Proteomes" id="UP001165041"/>
    </source>
</evidence>
<reference evidence="1" key="1">
    <citation type="submission" date="2023-02" db="EMBL/GenBank/DDBJ databases">
        <title>Kitasatospora phosalacinea NBRC 14627.</title>
        <authorList>
            <person name="Ichikawa N."/>
            <person name="Sato H."/>
            <person name="Tonouchi N."/>
        </authorList>
    </citation>
    <scope>NUCLEOTIDE SEQUENCE</scope>
    <source>
        <strain evidence="1">NBRC 14627</strain>
    </source>
</reference>
<dbReference type="EMBL" id="BSSA01000055">
    <property type="protein sequence ID" value="GLW75337.1"/>
    <property type="molecule type" value="Genomic_DNA"/>
</dbReference>
<sequence>MRAVGRAPDNGFLAADQGLLQDRCYTTRRDAIAASNVVRRWHHSEAVGMSVKSSKRRVPWAALAPAPWYRHRPSGNTRRPSAEAKWHEPDLSRAYFDLHFTAPEHEWDDYDTAMRALAFDGLLAGATWNLE</sequence>
<protein>
    <submittedName>
        <fullName evidence="1">Uncharacterized protein</fullName>
    </submittedName>
</protein>
<comment type="caution">
    <text evidence="1">The sequence shown here is derived from an EMBL/GenBank/DDBJ whole genome shotgun (WGS) entry which is preliminary data.</text>
</comment>
<name>A0A9W6QEJ7_9ACTN</name>
<accession>A0A9W6QEJ7</accession>
<dbReference type="AlphaFoldDB" id="A0A9W6QEJ7"/>
<dbReference type="Proteomes" id="UP001165041">
    <property type="component" value="Unassembled WGS sequence"/>
</dbReference>
<proteinExistence type="predicted"/>